<evidence type="ECO:0000256" key="2">
    <source>
        <dbReference type="ARBA" id="ARBA00022598"/>
    </source>
</evidence>
<gene>
    <name evidence="5" type="ORF">SAMN04488040_2852</name>
</gene>
<evidence type="ECO:0000256" key="1">
    <source>
        <dbReference type="ARBA" id="ARBA00006432"/>
    </source>
</evidence>
<keyword evidence="6" id="KW-1185">Reference proteome</keyword>
<feature type="domain" description="AMP-dependent synthetase/ligase" evidence="3">
    <location>
        <begin position="17"/>
        <end position="365"/>
    </location>
</feature>
<organism evidence="5 6">
    <name type="scientific">Sulfitobacter marinus</name>
    <dbReference type="NCBI Taxonomy" id="394264"/>
    <lineage>
        <taxon>Bacteria</taxon>
        <taxon>Pseudomonadati</taxon>
        <taxon>Pseudomonadota</taxon>
        <taxon>Alphaproteobacteria</taxon>
        <taxon>Rhodobacterales</taxon>
        <taxon>Roseobacteraceae</taxon>
        <taxon>Sulfitobacter</taxon>
    </lineage>
</organism>
<dbReference type="STRING" id="394264.SAMN04488040_2852"/>
<dbReference type="InterPro" id="IPR042099">
    <property type="entry name" value="ANL_N_sf"/>
</dbReference>
<keyword evidence="2 5" id="KW-0436">Ligase</keyword>
<dbReference type="EMBL" id="FPAJ01000004">
    <property type="protein sequence ID" value="SFT02714.1"/>
    <property type="molecule type" value="Genomic_DNA"/>
</dbReference>
<comment type="similarity">
    <text evidence="1">Belongs to the ATP-dependent AMP-binding enzyme family.</text>
</comment>
<dbReference type="Gene3D" id="3.40.50.12780">
    <property type="entry name" value="N-terminal domain of ligase-like"/>
    <property type="match status" value="1"/>
</dbReference>
<dbReference type="AlphaFoldDB" id="A0A1I6UMW8"/>
<dbReference type="Pfam" id="PF13193">
    <property type="entry name" value="AMP-binding_C"/>
    <property type="match status" value="1"/>
</dbReference>
<dbReference type="PANTHER" id="PTHR43201:SF5">
    <property type="entry name" value="MEDIUM-CHAIN ACYL-COA LIGASE ACSF2, MITOCHONDRIAL"/>
    <property type="match status" value="1"/>
</dbReference>
<name>A0A1I6UMW8_9RHOB</name>
<dbReference type="Gene3D" id="3.30.300.30">
    <property type="match status" value="1"/>
</dbReference>
<dbReference type="InterPro" id="IPR045851">
    <property type="entry name" value="AMP-bd_C_sf"/>
</dbReference>
<protein>
    <submittedName>
        <fullName evidence="5">Acyl-CoA synthetase (AMP-forming)/AMP-acid ligase II</fullName>
    </submittedName>
</protein>
<feature type="domain" description="AMP-binding enzyme C-terminal" evidence="4">
    <location>
        <begin position="416"/>
        <end position="490"/>
    </location>
</feature>
<proteinExistence type="inferred from homology"/>
<evidence type="ECO:0000313" key="5">
    <source>
        <dbReference type="EMBL" id="SFT02714.1"/>
    </source>
</evidence>
<dbReference type="GO" id="GO:0006631">
    <property type="term" value="P:fatty acid metabolic process"/>
    <property type="evidence" value="ECO:0007669"/>
    <property type="project" value="TreeGrafter"/>
</dbReference>
<reference evidence="6" key="1">
    <citation type="submission" date="2016-10" db="EMBL/GenBank/DDBJ databases">
        <authorList>
            <person name="Varghese N."/>
            <person name="Submissions S."/>
        </authorList>
    </citation>
    <scope>NUCLEOTIDE SEQUENCE [LARGE SCALE GENOMIC DNA]</scope>
    <source>
        <strain evidence="6">DSM 23422</strain>
    </source>
</reference>
<dbReference type="PANTHER" id="PTHR43201">
    <property type="entry name" value="ACYL-COA SYNTHETASE"/>
    <property type="match status" value="1"/>
</dbReference>
<accession>A0A1I6UMW8</accession>
<dbReference type="InterPro" id="IPR025110">
    <property type="entry name" value="AMP-bd_C"/>
</dbReference>
<dbReference type="SUPFAM" id="SSF56801">
    <property type="entry name" value="Acetyl-CoA synthetase-like"/>
    <property type="match status" value="1"/>
</dbReference>
<dbReference type="GO" id="GO:0031956">
    <property type="term" value="F:medium-chain fatty acid-CoA ligase activity"/>
    <property type="evidence" value="ECO:0007669"/>
    <property type="project" value="TreeGrafter"/>
</dbReference>
<evidence type="ECO:0000259" key="3">
    <source>
        <dbReference type="Pfam" id="PF00501"/>
    </source>
</evidence>
<evidence type="ECO:0000313" key="6">
    <source>
        <dbReference type="Proteomes" id="UP000199239"/>
    </source>
</evidence>
<dbReference type="Proteomes" id="UP000199239">
    <property type="component" value="Unassembled WGS sequence"/>
</dbReference>
<dbReference type="Pfam" id="PF00501">
    <property type="entry name" value="AMP-binding"/>
    <property type="match status" value="1"/>
</dbReference>
<dbReference type="InterPro" id="IPR000873">
    <property type="entry name" value="AMP-dep_synth/lig_dom"/>
</dbReference>
<evidence type="ECO:0000259" key="4">
    <source>
        <dbReference type="Pfam" id="PF13193"/>
    </source>
</evidence>
<dbReference type="InterPro" id="IPR020845">
    <property type="entry name" value="AMP-binding_CS"/>
</dbReference>
<dbReference type="PROSITE" id="PS00455">
    <property type="entry name" value="AMP_BINDING"/>
    <property type="match status" value="1"/>
</dbReference>
<sequence>MTCEEAELMARVEEYLAQQITSRGDAQALSDSVGTSWTFNELGKASDAIAEALKAAGVKPNDRVLMLSENCGAAVATVFGTWKAGAVIIPVNARQSEGEVKRILDHATPAAILMTTGASPDAVKHAERMGASEITGAFGSLHLATPTASNPDADLSDVAVLLYTTGTTGDPKGVMLTHENVRFGGMTSANLRCMAPGDVVYGVLPLTHVFGLCSVLTASCYIGAEVRLEARFSAEKLYKALTSGVNFLSAVPQMHALLMQYTKEQGLTKLNSKTLRYVSSGAAPLDPTWKRKAEEFYGVAIQNGYGMTETAAGTSATSNPIGSPDISVGPPLPGIEVKIDETVEGGGVGAGEVMTRGPQIMKGYYKNPTETAKAVDADGWLRTGDLGKLDENGFLHILGRSKELIIHGGFNVYPPEVEAAINDHPQVIQSAVIGRSKDGDEEVLAFVQIAEGDSLDPEDLRAFVRERLTGYKRPKHIIIGTALPAAPTGKILKHKLLETFKDQMA</sequence>